<evidence type="ECO:0000313" key="6">
    <source>
        <dbReference type="Proteomes" id="UP001301152"/>
    </source>
</evidence>
<evidence type="ECO:0000256" key="3">
    <source>
        <dbReference type="SAM" id="MobiDB-lite"/>
    </source>
</evidence>
<feature type="domain" description="MobA/MobL protein" evidence="4">
    <location>
        <begin position="7"/>
        <end position="49"/>
    </location>
</feature>
<dbReference type="Gene3D" id="3.30.930.30">
    <property type="match status" value="1"/>
</dbReference>
<dbReference type="Proteomes" id="UP001301152">
    <property type="component" value="Unassembled WGS sequence"/>
</dbReference>
<feature type="region of interest" description="Disordered" evidence="3">
    <location>
        <begin position="23"/>
        <end position="52"/>
    </location>
</feature>
<evidence type="ECO:0000313" key="5">
    <source>
        <dbReference type="EMBL" id="MCX2563644.1"/>
    </source>
</evidence>
<feature type="compositionally biased region" description="Basic and acidic residues" evidence="3">
    <location>
        <begin position="31"/>
        <end position="52"/>
    </location>
</feature>
<gene>
    <name evidence="5" type="ORF">OQ497_06695</name>
</gene>
<sequence length="77" mass="9355">MQPKRGAEIESLRALWTRQCNGALSRRHHQSRIDHRSYEREEEQKIIQKQRVDAKKRNRRLLNTDLIDQENQVFESK</sequence>
<name>A0ABT3QEE8_9PROT</name>
<protein>
    <submittedName>
        <fullName evidence="5">MobA/MobL family protein</fullName>
    </submittedName>
</protein>
<dbReference type="EMBL" id="JAPIUZ010000002">
    <property type="protein sequence ID" value="MCX2563644.1"/>
    <property type="molecule type" value="Genomic_DNA"/>
</dbReference>
<keyword evidence="6" id="KW-1185">Reference proteome</keyword>
<organism evidence="5 6">
    <name type="scientific">Acetobacter thailandicus</name>
    <dbReference type="NCBI Taxonomy" id="1502842"/>
    <lineage>
        <taxon>Bacteria</taxon>
        <taxon>Pseudomonadati</taxon>
        <taxon>Pseudomonadota</taxon>
        <taxon>Alphaproteobacteria</taxon>
        <taxon>Acetobacterales</taxon>
        <taxon>Acetobacteraceae</taxon>
        <taxon>Acetobacter</taxon>
    </lineage>
</organism>
<proteinExistence type="inferred from homology"/>
<dbReference type="InterPro" id="IPR005053">
    <property type="entry name" value="MobA_MobL"/>
</dbReference>
<accession>A0ABT3QEE8</accession>
<reference evidence="5 6" key="1">
    <citation type="submission" date="2022-11" db="EMBL/GenBank/DDBJ databases">
        <title>Genome sequencing of Acetobacter type strain.</title>
        <authorList>
            <person name="Heo J."/>
            <person name="Lee D."/>
            <person name="Han B.-H."/>
            <person name="Hong S.-B."/>
            <person name="Kwon S.-W."/>
        </authorList>
    </citation>
    <scope>NUCLEOTIDE SEQUENCE [LARGE SCALE GENOMIC DNA]</scope>
    <source>
        <strain evidence="5 6">KACC 21253</strain>
    </source>
</reference>
<comment type="caution">
    <text evidence="5">The sequence shown here is derived from an EMBL/GenBank/DDBJ whole genome shotgun (WGS) entry which is preliminary data.</text>
</comment>
<dbReference type="Pfam" id="PF03389">
    <property type="entry name" value="MobA_MobL"/>
    <property type="match status" value="1"/>
</dbReference>
<comment type="similarity">
    <text evidence="1">Belongs to the MobA/MobL family.</text>
</comment>
<evidence type="ECO:0000256" key="1">
    <source>
        <dbReference type="ARBA" id="ARBA00010873"/>
    </source>
</evidence>
<evidence type="ECO:0000256" key="2">
    <source>
        <dbReference type="ARBA" id="ARBA00022971"/>
    </source>
</evidence>
<keyword evidence="2" id="KW-0184">Conjugation</keyword>
<dbReference type="RefSeq" id="WP_242005188.1">
    <property type="nucleotide sequence ID" value="NZ_JAPIUZ010000002.1"/>
</dbReference>
<evidence type="ECO:0000259" key="4">
    <source>
        <dbReference type="Pfam" id="PF03389"/>
    </source>
</evidence>